<dbReference type="SUPFAM" id="SSF63817">
    <property type="entry name" value="Sortase"/>
    <property type="match status" value="1"/>
</dbReference>
<dbReference type="InterPro" id="IPR023365">
    <property type="entry name" value="Sortase_dom-sf"/>
</dbReference>
<keyword evidence="3" id="KW-0812">Transmembrane</keyword>
<dbReference type="Pfam" id="PF04203">
    <property type="entry name" value="Sortase"/>
    <property type="match status" value="1"/>
</dbReference>
<dbReference type="InterPro" id="IPR053525">
    <property type="entry name" value="Sortase_D"/>
</dbReference>
<dbReference type="Proteomes" id="UP000078290">
    <property type="component" value="Unassembled WGS sequence"/>
</dbReference>
<dbReference type="Gene3D" id="2.40.260.10">
    <property type="entry name" value="Sortase"/>
    <property type="match status" value="1"/>
</dbReference>
<dbReference type="RefSeq" id="WP_064552253.1">
    <property type="nucleotide sequence ID" value="NZ_LXMA01000034.1"/>
</dbReference>
<accession>A0A1B7KR93</accession>
<organism evidence="4 5">
    <name type="scientific">Parageobacillus thermoglucosidasius</name>
    <name type="common">Geobacillus thermoglucosidasius</name>
    <dbReference type="NCBI Taxonomy" id="1426"/>
    <lineage>
        <taxon>Bacteria</taxon>
        <taxon>Bacillati</taxon>
        <taxon>Bacillota</taxon>
        <taxon>Bacilli</taxon>
        <taxon>Bacillales</taxon>
        <taxon>Anoxybacillaceae</taxon>
        <taxon>Parageobacillus</taxon>
    </lineage>
</organism>
<keyword evidence="3" id="KW-0472">Membrane</keyword>
<evidence type="ECO:0000313" key="5">
    <source>
        <dbReference type="Proteomes" id="UP000078290"/>
    </source>
</evidence>
<proteinExistence type="predicted"/>
<dbReference type="InterPro" id="IPR005754">
    <property type="entry name" value="Sortase"/>
</dbReference>
<evidence type="ECO:0000313" key="4">
    <source>
        <dbReference type="EMBL" id="OAT72469.1"/>
    </source>
</evidence>
<feature type="active site" description="Acyl-thioester intermediate" evidence="2">
    <location>
        <position position="175"/>
    </location>
</feature>
<reference evidence="5" key="1">
    <citation type="submission" date="2016-05" db="EMBL/GenBank/DDBJ databases">
        <authorList>
            <person name="Wang W."/>
            <person name="Zhu L."/>
        </authorList>
    </citation>
    <scope>NUCLEOTIDE SEQUENCE [LARGE SCALE GENOMIC DNA]</scope>
    <source>
        <strain evidence="5">W-2</strain>
    </source>
</reference>
<evidence type="ECO:0000256" key="3">
    <source>
        <dbReference type="SAM" id="Phobius"/>
    </source>
</evidence>
<keyword evidence="3" id="KW-1133">Transmembrane helix</keyword>
<comment type="caution">
    <text evidence="4">The sequence shown here is derived from an EMBL/GenBank/DDBJ whole genome shotgun (WGS) entry which is preliminary data.</text>
</comment>
<dbReference type="GO" id="GO:0016787">
    <property type="term" value="F:hydrolase activity"/>
    <property type="evidence" value="ECO:0007669"/>
    <property type="project" value="UniProtKB-KW"/>
</dbReference>
<dbReference type="InterPro" id="IPR041999">
    <property type="entry name" value="Sortase_D_1"/>
</dbReference>
<dbReference type="AlphaFoldDB" id="A0A1B7KR93"/>
<feature type="active site" description="Proton donor/acceptor" evidence="2">
    <location>
        <position position="118"/>
    </location>
</feature>
<gene>
    <name evidence="4" type="ORF">A7K69_10125</name>
</gene>
<feature type="transmembrane region" description="Helical" evidence="3">
    <location>
        <begin position="12"/>
        <end position="32"/>
    </location>
</feature>
<dbReference type="NCBIfam" id="NF033746">
    <property type="entry name" value="class_D_sortase"/>
    <property type="match status" value="1"/>
</dbReference>
<sequence>MGGSWETYKTWGAVFCMVAGLMAAVWNGYSYWLGYDAVKPWKEERKTPIAPRTADLQTANIVAKPKIGEQIGTLLIPKLGISIPIYHGTEKGQLRKGIGHYPKSALPGEPNNMVLSGHRDTVFWQLGEIGVGDKLIVETAIKQFVYRVKKVRIVDENDRTVLVEKPRPTLTVTTCYPFRFIGKAKQRYVLVAQLVSTIKKTG</sequence>
<dbReference type="NCBIfam" id="TIGR01076">
    <property type="entry name" value="sortase_fam"/>
    <property type="match status" value="1"/>
</dbReference>
<keyword evidence="1" id="KW-0378">Hydrolase</keyword>
<dbReference type="OrthoDB" id="165822at2"/>
<dbReference type="CDD" id="cd05828">
    <property type="entry name" value="Sortase_D_1"/>
    <property type="match status" value="1"/>
</dbReference>
<evidence type="ECO:0000256" key="2">
    <source>
        <dbReference type="PIRSR" id="PIRSR605754-1"/>
    </source>
</evidence>
<protein>
    <submittedName>
        <fullName evidence="4">Class D sortase</fullName>
    </submittedName>
</protein>
<evidence type="ECO:0000256" key="1">
    <source>
        <dbReference type="ARBA" id="ARBA00022801"/>
    </source>
</evidence>
<name>A0A1B7KR93_PARTM</name>
<dbReference type="EMBL" id="LXMA01000034">
    <property type="protein sequence ID" value="OAT72469.1"/>
    <property type="molecule type" value="Genomic_DNA"/>
</dbReference>